<reference evidence="2" key="1">
    <citation type="submission" date="2020-12" db="EMBL/GenBank/DDBJ databases">
        <title>WGS assembly of Carya illinoinensis cv. Pawnee.</title>
        <authorList>
            <person name="Platts A."/>
            <person name="Shu S."/>
            <person name="Wright S."/>
            <person name="Barry K."/>
            <person name="Edger P."/>
            <person name="Pires J.C."/>
            <person name="Schmutz J."/>
        </authorList>
    </citation>
    <scope>NUCLEOTIDE SEQUENCE</scope>
    <source>
        <tissue evidence="2">Leaf</tissue>
    </source>
</reference>
<dbReference type="Pfam" id="PF13966">
    <property type="entry name" value="zf-RVT"/>
    <property type="match status" value="1"/>
</dbReference>
<feature type="domain" description="Reverse transcriptase zinc-binding" evidence="1">
    <location>
        <begin position="3"/>
        <end position="57"/>
    </location>
</feature>
<protein>
    <recommendedName>
        <fullName evidence="1">Reverse transcriptase zinc-binding domain-containing protein</fullName>
    </recommendedName>
</protein>
<sequence length="187" mass="21991">MGKVKQFLWKSVSNLLPTKENLFKKKILDSPLCPVCNVENETLLHGLWECPAVRDVWGERDSPVSKWGNIFDNFADLWADLCCRLEVRNHDLVAVVCYRIWQRMNNLIFRNNFYGLKALIRTEISDIEDLSTAQEDYLARQGPEMHQAVETRWQPPPSTWLKAAARSTTTYSFTSKKCHQGWWWKWQ</sequence>
<keyword evidence="3" id="KW-1185">Reference proteome</keyword>
<organism evidence="2 3">
    <name type="scientific">Carya illinoinensis</name>
    <name type="common">Pecan</name>
    <dbReference type="NCBI Taxonomy" id="32201"/>
    <lineage>
        <taxon>Eukaryota</taxon>
        <taxon>Viridiplantae</taxon>
        <taxon>Streptophyta</taxon>
        <taxon>Embryophyta</taxon>
        <taxon>Tracheophyta</taxon>
        <taxon>Spermatophyta</taxon>
        <taxon>Magnoliopsida</taxon>
        <taxon>eudicotyledons</taxon>
        <taxon>Gunneridae</taxon>
        <taxon>Pentapetalae</taxon>
        <taxon>rosids</taxon>
        <taxon>fabids</taxon>
        <taxon>Fagales</taxon>
        <taxon>Juglandaceae</taxon>
        <taxon>Carya</taxon>
    </lineage>
</organism>
<evidence type="ECO:0000313" key="2">
    <source>
        <dbReference type="EMBL" id="KAG6632093.1"/>
    </source>
</evidence>
<evidence type="ECO:0000313" key="3">
    <source>
        <dbReference type="Proteomes" id="UP000811609"/>
    </source>
</evidence>
<evidence type="ECO:0000259" key="1">
    <source>
        <dbReference type="Pfam" id="PF13966"/>
    </source>
</evidence>
<comment type="caution">
    <text evidence="2">The sequence shown here is derived from an EMBL/GenBank/DDBJ whole genome shotgun (WGS) entry which is preliminary data.</text>
</comment>
<dbReference type="Proteomes" id="UP000811609">
    <property type="component" value="Chromosome 13"/>
</dbReference>
<dbReference type="EMBL" id="CM031821">
    <property type="protein sequence ID" value="KAG6632093.1"/>
    <property type="molecule type" value="Genomic_DNA"/>
</dbReference>
<name>A0A8T1NT74_CARIL</name>
<dbReference type="AlphaFoldDB" id="A0A8T1NT74"/>
<proteinExistence type="predicted"/>
<accession>A0A8T1NT74</accession>
<dbReference type="InterPro" id="IPR026960">
    <property type="entry name" value="RVT-Znf"/>
</dbReference>
<gene>
    <name evidence="2" type="ORF">CIPAW_13G135400</name>
</gene>